<gene>
    <name evidence="2" type="ORF">Gotri_020908</name>
</gene>
<dbReference type="Proteomes" id="UP000593568">
    <property type="component" value="Unassembled WGS sequence"/>
</dbReference>
<accession>A0A7J9DB18</accession>
<evidence type="ECO:0000313" key="2">
    <source>
        <dbReference type="EMBL" id="MBA0757861.1"/>
    </source>
</evidence>
<organism evidence="2 3">
    <name type="scientific">Gossypium trilobum</name>
    <dbReference type="NCBI Taxonomy" id="34281"/>
    <lineage>
        <taxon>Eukaryota</taxon>
        <taxon>Viridiplantae</taxon>
        <taxon>Streptophyta</taxon>
        <taxon>Embryophyta</taxon>
        <taxon>Tracheophyta</taxon>
        <taxon>Spermatophyta</taxon>
        <taxon>Magnoliopsida</taxon>
        <taxon>eudicotyledons</taxon>
        <taxon>Gunneridae</taxon>
        <taxon>Pentapetalae</taxon>
        <taxon>rosids</taxon>
        <taxon>malvids</taxon>
        <taxon>Malvales</taxon>
        <taxon>Malvaceae</taxon>
        <taxon>Malvoideae</taxon>
        <taxon>Gossypium</taxon>
    </lineage>
</organism>
<evidence type="ECO:0000313" key="3">
    <source>
        <dbReference type="Proteomes" id="UP000593568"/>
    </source>
</evidence>
<sequence>MLVVIVILQSRFGESWVSNGLKWWPMLVFWIGYAGFLNIQPQIIKKLLLLQFGRYAMEVNIGGLRSVLRHPPPTAVVHWSPHCHCG</sequence>
<reference evidence="2 3" key="1">
    <citation type="journal article" date="2019" name="Genome Biol. Evol.">
        <title>Insights into the evolution of the New World diploid cottons (Gossypium, subgenus Houzingenia) based on genome sequencing.</title>
        <authorList>
            <person name="Grover C.E."/>
            <person name="Arick M.A. 2nd"/>
            <person name="Thrash A."/>
            <person name="Conover J.L."/>
            <person name="Sanders W.S."/>
            <person name="Peterson D.G."/>
            <person name="Frelichowski J.E."/>
            <person name="Scheffler J.A."/>
            <person name="Scheffler B.E."/>
            <person name="Wendel J.F."/>
        </authorList>
    </citation>
    <scope>NUCLEOTIDE SEQUENCE [LARGE SCALE GENOMIC DNA]</scope>
    <source>
        <strain evidence="2">8</strain>
        <tissue evidence="2">Leaf</tissue>
    </source>
</reference>
<dbReference type="EMBL" id="JABEZW010000001">
    <property type="protein sequence ID" value="MBA0757861.1"/>
    <property type="molecule type" value="Genomic_DNA"/>
</dbReference>
<keyword evidence="3" id="KW-1185">Reference proteome</keyword>
<comment type="caution">
    <text evidence="2">The sequence shown here is derived from an EMBL/GenBank/DDBJ whole genome shotgun (WGS) entry which is preliminary data.</text>
</comment>
<keyword evidence="1" id="KW-1133">Transmembrane helix</keyword>
<protein>
    <submittedName>
        <fullName evidence="2">Uncharacterized protein</fullName>
    </submittedName>
</protein>
<evidence type="ECO:0000256" key="1">
    <source>
        <dbReference type="SAM" id="Phobius"/>
    </source>
</evidence>
<feature type="transmembrane region" description="Helical" evidence="1">
    <location>
        <begin position="23"/>
        <end position="39"/>
    </location>
</feature>
<dbReference type="AlphaFoldDB" id="A0A7J9DB18"/>
<keyword evidence="1" id="KW-0812">Transmembrane</keyword>
<name>A0A7J9DB18_9ROSI</name>
<keyword evidence="1" id="KW-0472">Membrane</keyword>
<proteinExistence type="predicted"/>